<feature type="domain" description="Aminopeptidase P N-terminal" evidence="14">
    <location>
        <begin position="9"/>
        <end position="143"/>
    </location>
</feature>
<dbReference type="GO" id="GO:0005829">
    <property type="term" value="C:cytosol"/>
    <property type="evidence" value="ECO:0007669"/>
    <property type="project" value="TreeGrafter"/>
</dbReference>
<gene>
    <name evidence="15" type="ORF">BKG96_04320</name>
</gene>
<dbReference type="Pfam" id="PF00557">
    <property type="entry name" value="Peptidase_M24"/>
    <property type="match status" value="1"/>
</dbReference>
<dbReference type="PANTHER" id="PTHR43226:SF4">
    <property type="entry name" value="XAA-PRO AMINOPEPTIDASE 3"/>
    <property type="match status" value="1"/>
</dbReference>
<evidence type="ECO:0000256" key="11">
    <source>
        <dbReference type="ARBA" id="ARBA00075356"/>
    </source>
</evidence>
<evidence type="ECO:0000256" key="6">
    <source>
        <dbReference type="ARBA" id="ARBA00022723"/>
    </source>
</evidence>
<evidence type="ECO:0000259" key="14">
    <source>
        <dbReference type="SMART" id="SM01011"/>
    </source>
</evidence>
<dbReference type="InterPro" id="IPR001131">
    <property type="entry name" value="Peptidase_M24B_aminopep-P_CS"/>
</dbReference>
<dbReference type="SMART" id="SM01011">
    <property type="entry name" value="AMP_N"/>
    <property type="match status" value="1"/>
</dbReference>
<dbReference type="InterPro" id="IPR036005">
    <property type="entry name" value="Creatinase/aminopeptidase-like"/>
</dbReference>
<dbReference type="InterPro" id="IPR000994">
    <property type="entry name" value="Pept_M24"/>
</dbReference>
<proteinExistence type="inferred from homology"/>
<organism evidence="15 16">
    <name type="scientific">Rodentibacter caecimuris</name>
    <dbReference type="NCBI Taxonomy" id="1796644"/>
    <lineage>
        <taxon>Bacteria</taxon>
        <taxon>Pseudomonadati</taxon>
        <taxon>Pseudomonadota</taxon>
        <taxon>Gammaproteobacteria</taxon>
        <taxon>Pasteurellales</taxon>
        <taxon>Pasteurellaceae</taxon>
        <taxon>Rodentibacter</taxon>
    </lineage>
</organism>
<evidence type="ECO:0000256" key="9">
    <source>
        <dbReference type="ARBA" id="ARBA00023211"/>
    </source>
</evidence>
<keyword evidence="9" id="KW-0464">Manganese</keyword>
<dbReference type="RefSeq" id="WP_077586504.1">
    <property type="nucleotide sequence ID" value="NZ_MLAE01000017.1"/>
</dbReference>
<comment type="catalytic activity">
    <reaction evidence="1">
        <text>Release of any N-terminal amino acid, including proline, that is linked to proline, even from a dipeptide or tripeptide.</text>
        <dbReference type="EC" id="3.4.11.9"/>
    </reaction>
</comment>
<dbReference type="Gene3D" id="3.90.230.10">
    <property type="entry name" value="Creatinase/methionine aminopeptidase superfamily"/>
    <property type="match status" value="1"/>
</dbReference>
<keyword evidence="7" id="KW-0378">Hydrolase</keyword>
<dbReference type="SUPFAM" id="SSF55920">
    <property type="entry name" value="Creatinase/aminopeptidase"/>
    <property type="match status" value="1"/>
</dbReference>
<dbReference type="EC" id="3.4.11.9" evidence="4"/>
<dbReference type="FunFam" id="3.90.230.10:FF:000002">
    <property type="entry name" value="Xaa-Pro aminopeptidase 3"/>
    <property type="match status" value="1"/>
</dbReference>
<name>A0A1V3KNJ9_9PAST</name>
<dbReference type="InterPro" id="IPR029149">
    <property type="entry name" value="Creatin/AminoP/Spt16_N"/>
</dbReference>
<comment type="caution">
    <text evidence="15">The sequence shown here is derived from an EMBL/GenBank/DDBJ whole genome shotgun (WGS) entry which is preliminary data.</text>
</comment>
<keyword evidence="15" id="KW-0031">Aminopeptidase</keyword>
<comment type="cofactor">
    <cofactor evidence="2">
        <name>Mn(2+)</name>
        <dbReference type="ChEBI" id="CHEBI:29035"/>
    </cofactor>
</comment>
<dbReference type="SUPFAM" id="SSF53092">
    <property type="entry name" value="Creatinase/prolidase N-terminal domain"/>
    <property type="match status" value="1"/>
</dbReference>
<dbReference type="CDD" id="cd01087">
    <property type="entry name" value="Prolidase"/>
    <property type="match status" value="1"/>
</dbReference>
<evidence type="ECO:0000313" key="16">
    <source>
        <dbReference type="Proteomes" id="UP000189114"/>
    </source>
</evidence>
<dbReference type="GO" id="GO:0006508">
    <property type="term" value="P:proteolysis"/>
    <property type="evidence" value="ECO:0007669"/>
    <property type="project" value="UniProtKB-KW"/>
</dbReference>
<evidence type="ECO:0000256" key="13">
    <source>
        <dbReference type="RuleBase" id="RU000590"/>
    </source>
</evidence>
<evidence type="ECO:0000256" key="12">
    <source>
        <dbReference type="ARBA" id="ARBA00081411"/>
    </source>
</evidence>
<evidence type="ECO:0000256" key="1">
    <source>
        <dbReference type="ARBA" id="ARBA00001424"/>
    </source>
</evidence>
<dbReference type="Gene3D" id="3.40.350.10">
    <property type="entry name" value="Creatinase/prolidase N-terminal domain"/>
    <property type="match status" value="1"/>
</dbReference>
<reference evidence="16" key="1">
    <citation type="submission" date="2016-10" db="EMBL/GenBank/DDBJ databases">
        <title>Rodentibacter gen. nov. and new species.</title>
        <authorList>
            <person name="Christensen H."/>
        </authorList>
    </citation>
    <scope>NUCLEOTIDE SEQUENCE [LARGE SCALE GENOMIC DNA]</scope>
    <source>
        <strain evidence="16">Ppn152</strain>
    </source>
</reference>
<dbReference type="PANTHER" id="PTHR43226">
    <property type="entry name" value="XAA-PRO AMINOPEPTIDASE 3"/>
    <property type="match status" value="1"/>
</dbReference>
<dbReference type="GO" id="GO:0070006">
    <property type="term" value="F:metalloaminopeptidase activity"/>
    <property type="evidence" value="ECO:0007669"/>
    <property type="project" value="InterPro"/>
</dbReference>
<dbReference type="AlphaFoldDB" id="A0A1V3KNJ9"/>
<dbReference type="PROSITE" id="PS00491">
    <property type="entry name" value="PROLINE_PEPTIDASE"/>
    <property type="match status" value="1"/>
</dbReference>
<keyword evidence="6 13" id="KW-0479">Metal-binding</keyword>
<dbReference type="InterPro" id="IPR007865">
    <property type="entry name" value="Aminopep_P_N"/>
</dbReference>
<evidence type="ECO:0000256" key="7">
    <source>
        <dbReference type="ARBA" id="ARBA00022801"/>
    </source>
</evidence>
<keyword evidence="5" id="KW-0645">Protease</keyword>
<evidence type="ECO:0000256" key="3">
    <source>
        <dbReference type="ARBA" id="ARBA00008766"/>
    </source>
</evidence>
<evidence type="ECO:0000256" key="4">
    <source>
        <dbReference type="ARBA" id="ARBA00012574"/>
    </source>
</evidence>
<dbReference type="EMBL" id="MLAE01000017">
    <property type="protein sequence ID" value="OOF78918.1"/>
    <property type="molecule type" value="Genomic_DNA"/>
</dbReference>
<evidence type="ECO:0000256" key="8">
    <source>
        <dbReference type="ARBA" id="ARBA00023049"/>
    </source>
</evidence>
<dbReference type="InterPro" id="IPR052433">
    <property type="entry name" value="X-Pro_dipept-like"/>
</dbReference>
<protein>
    <recommendedName>
        <fullName evidence="10">Xaa-Pro aminopeptidase</fullName>
        <ecNumber evidence="4">3.4.11.9</ecNumber>
    </recommendedName>
    <alternativeName>
        <fullName evidence="11">Aminopeptidase P II</fullName>
    </alternativeName>
    <alternativeName>
        <fullName evidence="12">X-Pro aminopeptidase</fullName>
    </alternativeName>
</protein>
<evidence type="ECO:0000256" key="2">
    <source>
        <dbReference type="ARBA" id="ARBA00001936"/>
    </source>
</evidence>
<dbReference type="Proteomes" id="UP000189114">
    <property type="component" value="Unassembled WGS sequence"/>
</dbReference>
<dbReference type="Pfam" id="PF05195">
    <property type="entry name" value="AMP_N"/>
    <property type="match status" value="1"/>
</dbReference>
<evidence type="ECO:0000256" key="10">
    <source>
        <dbReference type="ARBA" id="ARBA00069363"/>
    </source>
</evidence>
<accession>A0A1V3KNJ9</accession>
<keyword evidence="8" id="KW-0482">Metalloprotease</keyword>
<sequence length="432" mass="49811">MDLAYMLELPQEEFIERRKRVLANMQPNSALLLFSEIEKRRNNDCTFPFRQDSYFWYLTGFNEPNAALLLVKTAQLEKAIIFLRPRDPLLETWNGRRLGVERAPQKLKLDEAYSIDDFNAVFPKMTKNLTALYYMPEFHLWGDKLLSESAVNFTEVLDWRPMISEMRLIKSPNEIRLMQQAGQISALAHIRAMQKTRPNRFEYEIESEILHEFNRHGARFASYNSIIAGGNNACILHYTENDQPLKEGDLVLIDAGCEFAMYAGDITRTFPVNGKFSQAQREIYELVLKAQKRAIELLVPGNSIKTVNDEVIHIKVQGLVELGILRGNVEELIEQKAYRQFYMHGLGHWLGLDVHDVGEYGEERSRTLEVGMVITVEPGLYISEDADVPEQYKGIGVRIEDNLLMTEYGNKILTAAVPKEIEEIENLMEKDR</sequence>
<evidence type="ECO:0000256" key="5">
    <source>
        <dbReference type="ARBA" id="ARBA00022670"/>
    </source>
</evidence>
<dbReference type="GO" id="GO:0030145">
    <property type="term" value="F:manganese ion binding"/>
    <property type="evidence" value="ECO:0007669"/>
    <property type="project" value="InterPro"/>
</dbReference>
<dbReference type="NCBIfam" id="NF008131">
    <property type="entry name" value="PRK10879.1"/>
    <property type="match status" value="1"/>
</dbReference>
<comment type="similarity">
    <text evidence="3 13">Belongs to the peptidase M24B family.</text>
</comment>
<evidence type="ECO:0000313" key="15">
    <source>
        <dbReference type="EMBL" id="OOF78918.1"/>
    </source>
</evidence>